<evidence type="ECO:0000313" key="2">
    <source>
        <dbReference type="Proteomes" id="UP000798662"/>
    </source>
</evidence>
<evidence type="ECO:0000313" key="1">
    <source>
        <dbReference type="EMBL" id="KAK1862279.1"/>
    </source>
</evidence>
<name>A0ACC3BW81_PYRYE</name>
<accession>A0ACC3BW81</accession>
<protein>
    <submittedName>
        <fullName evidence="1">Uncharacterized protein</fullName>
    </submittedName>
</protein>
<dbReference type="Proteomes" id="UP000798662">
    <property type="component" value="Chromosome 1"/>
</dbReference>
<organism evidence="1 2">
    <name type="scientific">Pyropia yezoensis</name>
    <name type="common">Susabi-nori</name>
    <name type="synonym">Porphyra yezoensis</name>
    <dbReference type="NCBI Taxonomy" id="2788"/>
    <lineage>
        <taxon>Eukaryota</taxon>
        <taxon>Rhodophyta</taxon>
        <taxon>Bangiophyceae</taxon>
        <taxon>Bangiales</taxon>
        <taxon>Bangiaceae</taxon>
        <taxon>Pyropia</taxon>
    </lineage>
</organism>
<sequence>MGGSTLGRQGSTAEGVYRTHRTHWPQHVGVGFHSGTYPTDCVWCVLRSAAHGRGKACRLVAEGALPCRLPVPACARLRPPVPACARLCPPTPACAYYSLVRSVRRACRGRSAHKRATFPVCWSSANTPISVTITAHPQPPHTPARPSRPLVFHPLQPSTPPPPPPPPPTPTSLFTMKCTAFIATVLAVAATASAAAIPAAVRQAAPCPAPPAQQPSQPTMPGQPPAQQPWQPAPPQQPWQPAPPQQPWQPAPGQQPWVPQATIENAEGMVTATLGAKTCTLSEALAEGQTLPPSAPVTMQWGTEWVVVRAYPSGETLACKLEEAPADRR</sequence>
<reference evidence="1" key="1">
    <citation type="submission" date="2019-11" db="EMBL/GenBank/DDBJ databases">
        <title>Nori genome reveals adaptations in red seaweeds to the harsh intertidal environment.</title>
        <authorList>
            <person name="Wang D."/>
            <person name="Mao Y."/>
        </authorList>
    </citation>
    <scope>NUCLEOTIDE SEQUENCE</scope>
    <source>
        <tissue evidence="1">Gametophyte</tissue>
    </source>
</reference>
<comment type="caution">
    <text evidence="1">The sequence shown here is derived from an EMBL/GenBank/DDBJ whole genome shotgun (WGS) entry which is preliminary data.</text>
</comment>
<keyword evidence="2" id="KW-1185">Reference proteome</keyword>
<gene>
    <name evidence="1" type="ORF">I4F81_004853</name>
</gene>
<proteinExistence type="predicted"/>
<dbReference type="EMBL" id="CM020618">
    <property type="protein sequence ID" value="KAK1862279.1"/>
    <property type="molecule type" value="Genomic_DNA"/>
</dbReference>